<dbReference type="Proteomes" id="UP001314263">
    <property type="component" value="Unassembled WGS sequence"/>
</dbReference>
<accession>A0AAV1I614</accession>
<protein>
    <submittedName>
        <fullName evidence="1">Uncharacterized protein</fullName>
    </submittedName>
</protein>
<organism evidence="1 2">
    <name type="scientific">Coccomyxa viridis</name>
    <dbReference type="NCBI Taxonomy" id="1274662"/>
    <lineage>
        <taxon>Eukaryota</taxon>
        <taxon>Viridiplantae</taxon>
        <taxon>Chlorophyta</taxon>
        <taxon>core chlorophytes</taxon>
        <taxon>Trebouxiophyceae</taxon>
        <taxon>Trebouxiophyceae incertae sedis</taxon>
        <taxon>Coccomyxaceae</taxon>
        <taxon>Coccomyxa</taxon>
    </lineage>
</organism>
<dbReference type="AlphaFoldDB" id="A0AAV1I614"/>
<gene>
    <name evidence="1" type="ORF">CVIRNUC_004544</name>
</gene>
<reference evidence="1 2" key="1">
    <citation type="submission" date="2023-10" db="EMBL/GenBank/DDBJ databases">
        <authorList>
            <person name="Maclean D."/>
            <person name="Macfadyen A."/>
        </authorList>
    </citation>
    <scope>NUCLEOTIDE SEQUENCE [LARGE SCALE GENOMIC DNA]</scope>
</reference>
<name>A0AAV1I614_9CHLO</name>
<sequence length="124" mass="14233">MPETTANRKIIKLSKKSLGNIREIFQHIQEDYGVPATELESKYTECETPRSRGPRCKYISTRNGKGCENCAKHGGFCGTHKKQTQKHELLESMFRQRFEQENEILYDDVEGLDGLLLSSQPQQV</sequence>
<comment type="caution">
    <text evidence="1">The sequence shown here is derived from an EMBL/GenBank/DDBJ whole genome shotgun (WGS) entry which is preliminary data.</text>
</comment>
<keyword evidence="2" id="KW-1185">Reference proteome</keyword>
<evidence type="ECO:0000313" key="2">
    <source>
        <dbReference type="Proteomes" id="UP001314263"/>
    </source>
</evidence>
<evidence type="ECO:0000313" key="1">
    <source>
        <dbReference type="EMBL" id="CAK0777918.1"/>
    </source>
</evidence>
<proteinExistence type="predicted"/>
<dbReference type="EMBL" id="CAUYUE010000005">
    <property type="protein sequence ID" value="CAK0777918.1"/>
    <property type="molecule type" value="Genomic_DNA"/>
</dbReference>